<gene>
    <name evidence="2" type="ORF">M513_09718</name>
    <name evidence="3" type="ORF">M514_09718</name>
</gene>
<accession>A0A085LWV5</accession>
<evidence type="ECO:0000313" key="3">
    <source>
        <dbReference type="EMBL" id="KFD63666.1"/>
    </source>
</evidence>
<name>A0A085LWV5_9BILA</name>
<reference evidence="2 4" key="1">
    <citation type="journal article" date="2014" name="Nat. Genet.">
        <title>Genome and transcriptome of the porcine whipworm Trichuris suis.</title>
        <authorList>
            <person name="Jex A.R."/>
            <person name="Nejsum P."/>
            <person name="Schwarz E.M."/>
            <person name="Hu L."/>
            <person name="Young N.D."/>
            <person name="Hall R.S."/>
            <person name="Korhonen P.K."/>
            <person name="Liao S."/>
            <person name="Thamsborg S."/>
            <person name="Xia J."/>
            <person name="Xu P."/>
            <person name="Wang S."/>
            <person name="Scheerlinck J.P."/>
            <person name="Hofmann A."/>
            <person name="Sternberg P.W."/>
            <person name="Wang J."/>
            <person name="Gasser R.B."/>
        </authorList>
    </citation>
    <scope>NUCLEOTIDE SEQUENCE [LARGE SCALE GENOMIC DNA]</scope>
    <source>
        <strain evidence="3">DCEP-RM93F</strain>
        <strain evidence="2">DCEP-RM93M</strain>
    </source>
</reference>
<feature type="signal peptide" evidence="1">
    <location>
        <begin position="1"/>
        <end position="21"/>
    </location>
</feature>
<evidence type="ECO:0008006" key="5">
    <source>
        <dbReference type="Google" id="ProtNLM"/>
    </source>
</evidence>
<dbReference type="Proteomes" id="UP000030758">
    <property type="component" value="Unassembled WGS sequence"/>
</dbReference>
<evidence type="ECO:0000256" key="1">
    <source>
        <dbReference type="SAM" id="SignalP"/>
    </source>
</evidence>
<feature type="chain" id="PRO_5010405183" description="MD-2-related lipid-recognition domain-containing protein" evidence="1">
    <location>
        <begin position="22"/>
        <end position="172"/>
    </location>
</feature>
<dbReference type="PANTHER" id="PTHR35573">
    <property type="entry name" value="PROTEIN CBG22129"/>
    <property type="match status" value="1"/>
</dbReference>
<dbReference type="EMBL" id="KL363271">
    <property type="protein sequence ID" value="KFD49451.1"/>
    <property type="molecule type" value="Genomic_DNA"/>
</dbReference>
<dbReference type="EMBL" id="KL367569">
    <property type="protein sequence ID" value="KFD63666.1"/>
    <property type="molecule type" value="Genomic_DNA"/>
</dbReference>
<dbReference type="AlphaFoldDB" id="A0A085LWV5"/>
<evidence type="ECO:0000313" key="4">
    <source>
        <dbReference type="Proteomes" id="UP000030764"/>
    </source>
</evidence>
<sequence length="172" mass="19506">MSLKWLAYVTFLCTLSLSYEAEKRKGPIVRTCSTQRERLKFLAMNVTDKNNKTSYPVDLKDTVIISLQLNNTGDVLSNITSEVHVSRKTSFWSYVTWIPIPIGSVIKQKIDECKCCPITKGVNVIQMTIDTDKYPIIKKIPLSGEYSMQLKIADQNKTTVELFCGTIEMEIA</sequence>
<evidence type="ECO:0000313" key="2">
    <source>
        <dbReference type="EMBL" id="KFD49451.1"/>
    </source>
</evidence>
<proteinExistence type="predicted"/>
<organism evidence="2 4">
    <name type="scientific">Trichuris suis</name>
    <name type="common">pig whipworm</name>
    <dbReference type="NCBI Taxonomy" id="68888"/>
    <lineage>
        <taxon>Eukaryota</taxon>
        <taxon>Metazoa</taxon>
        <taxon>Ecdysozoa</taxon>
        <taxon>Nematoda</taxon>
        <taxon>Enoplea</taxon>
        <taxon>Dorylaimia</taxon>
        <taxon>Trichinellida</taxon>
        <taxon>Trichuridae</taxon>
        <taxon>Trichuris</taxon>
    </lineage>
</organism>
<protein>
    <recommendedName>
        <fullName evidence="5">MD-2-related lipid-recognition domain-containing protein</fullName>
    </recommendedName>
</protein>
<keyword evidence="1" id="KW-0732">Signal</keyword>
<dbReference type="Proteomes" id="UP000030764">
    <property type="component" value="Unassembled WGS sequence"/>
</dbReference>
<keyword evidence="4" id="KW-1185">Reference proteome</keyword>